<keyword evidence="2" id="KW-0813">Transport</keyword>
<evidence type="ECO:0000256" key="4">
    <source>
        <dbReference type="SAM" id="SignalP"/>
    </source>
</evidence>
<evidence type="ECO:0000256" key="1">
    <source>
        <dbReference type="ARBA" id="ARBA00008520"/>
    </source>
</evidence>
<keyword evidence="3 4" id="KW-0732">Signal</keyword>
<dbReference type="Pfam" id="PF01547">
    <property type="entry name" value="SBP_bac_1"/>
    <property type="match status" value="1"/>
</dbReference>
<protein>
    <submittedName>
        <fullName evidence="5">Sugar transporter</fullName>
    </submittedName>
</protein>
<dbReference type="GO" id="GO:0015768">
    <property type="term" value="P:maltose transport"/>
    <property type="evidence" value="ECO:0007669"/>
    <property type="project" value="TreeGrafter"/>
</dbReference>
<dbReference type="OrthoDB" id="9780991at2"/>
<dbReference type="Proteomes" id="UP000334990">
    <property type="component" value="Unassembled WGS sequence"/>
</dbReference>
<evidence type="ECO:0000313" key="5">
    <source>
        <dbReference type="EMBL" id="GES00074.1"/>
    </source>
</evidence>
<dbReference type="SUPFAM" id="SSF53850">
    <property type="entry name" value="Periplasmic binding protein-like II"/>
    <property type="match status" value="1"/>
</dbReference>
<feature type="signal peptide" evidence="4">
    <location>
        <begin position="1"/>
        <end position="20"/>
    </location>
</feature>
<proteinExistence type="inferred from homology"/>
<dbReference type="PANTHER" id="PTHR30061">
    <property type="entry name" value="MALTOSE-BINDING PERIPLASMIC PROTEIN"/>
    <property type="match status" value="1"/>
</dbReference>
<dbReference type="PANTHER" id="PTHR30061:SF50">
    <property type="entry name" value="MALTOSE_MALTODEXTRIN-BINDING PERIPLASMIC PROTEIN"/>
    <property type="match status" value="1"/>
</dbReference>
<dbReference type="PROSITE" id="PS51257">
    <property type="entry name" value="PROKAR_LIPOPROTEIN"/>
    <property type="match status" value="1"/>
</dbReference>
<dbReference type="InterPro" id="IPR006059">
    <property type="entry name" value="SBP"/>
</dbReference>
<evidence type="ECO:0000256" key="3">
    <source>
        <dbReference type="ARBA" id="ARBA00022729"/>
    </source>
</evidence>
<feature type="chain" id="PRO_5038545693" evidence="4">
    <location>
        <begin position="21"/>
        <end position="423"/>
    </location>
</feature>
<dbReference type="AlphaFoldDB" id="A0A5M3VU73"/>
<evidence type="ECO:0000256" key="2">
    <source>
        <dbReference type="ARBA" id="ARBA00022448"/>
    </source>
</evidence>
<reference evidence="5 6" key="1">
    <citation type="submission" date="2019-10" db="EMBL/GenBank/DDBJ databases">
        <title>Whole genome shotgun sequence of Acrocarpospora corrugata NBRC 13972.</title>
        <authorList>
            <person name="Ichikawa N."/>
            <person name="Kimura A."/>
            <person name="Kitahashi Y."/>
            <person name="Komaki H."/>
            <person name="Oguchi A."/>
        </authorList>
    </citation>
    <scope>NUCLEOTIDE SEQUENCE [LARGE SCALE GENOMIC DNA]</scope>
    <source>
        <strain evidence="5 6">NBRC 13972</strain>
    </source>
</reference>
<sequence length="423" mass="44146">MTSRFLTATAVLALAAGLTACGSTPESTTTPNAAADPVKLTVWVMRDSFTDGVISRFKTGFEASHQGTTLDIQIQEWDGIGQKVTSALASNDAPDVIEVGNTQVAEYAASGGVKDLTDKVAELGGTDWIPGLAEPGKIDGRQYGIPWYAANRVVIYNKDLFEKAGVTAAPKTRDEWIEVTTKLNKGGTQGIYLPGQNWYTLAGFIWDEGGDLAVKEGDQWKGALDTPQAIAGIGFYQRLQALGEGPRDSDEAKPPQADVFAKGDVAQLISSPGGATAIEKANPELAGKLGFFPIPGKTADKPGAVFTGGSDLIIPEASRNPDAAYEVIKALAGEKFQLDMAKEMSYVPNKASFAGVLSGSEGAAAMAIGATNGHATPNSANWAAVEAKNVIKEYLTKVLTGGDAAAESTAASQVITDILNTKS</sequence>
<name>A0A5M3VU73_9ACTN</name>
<keyword evidence="6" id="KW-1185">Reference proteome</keyword>
<comment type="similarity">
    <text evidence="1">Belongs to the bacterial solute-binding protein 1 family.</text>
</comment>
<dbReference type="GO" id="GO:0055052">
    <property type="term" value="C:ATP-binding cassette (ABC) transporter complex, substrate-binding subunit-containing"/>
    <property type="evidence" value="ECO:0007669"/>
    <property type="project" value="TreeGrafter"/>
</dbReference>
<evidence type="ECO:0000313" key="6">
    <source>
        <dbReference type="Proteomes" id="UP000334990"/>
    </source>
</evidence>
<comment type="caution">
    <text evidence="5">The sequence shown here is derived from an EMBL/GenBank/DDBJ whole genome shotgun (WGS) entry which is preliminary data.</text>
</comment>
<dbReference type="Gene3D" id="3.40.190.10">
    <property type="entry name" value="Periplasmic binding protein-like II"/>
    <property type="match status" value="2"/>
</dbReference>
<gene>
    <name evidence="5" type="ORF">Acor_21370</name>
</gene>
<organism evidence="5 6">
    <name type="scientific">Acrocarpospora corrugata</name>
    <dbReference type="NCBI Taxonomy" id="35763"/>
    <lineage>
        <taxon>Bacteria</taxon>
        <taxon>Bacillati</taxon>
        <taxon>Actinomycetota</taxon>
        <taxon>Actinomycetes</taxon>
        <taxon>Streptosporangiales</taxon>
        <taxon>Streptosporangiaceae</taxon>
        <taxon>Acrocarpospora</taxon>
    </lineage>
</organism>
<accession>A0A5M3VU73</accession>
<dbReference type="GO" id="GO:0042956">
    <property type="term" value="P:maltodextrin transmembrane transport"/>
    <property type="evidence" value="ECO:0007669"/>
    <property type="project" value="TreeGrafter"/>
</dbReference>
<dbReference type="GO" id="GO:1901982">
    <property type="term" value="F:maltose binding"/>
    <property type="evidence" value="ECO:0007669"/>
    <property type="project" value="TreeGrafter"/>
</dbReference>
<keyword evidence="5" id="KW-0762">Sugar transport</keyword>
<dbReference type="EMBL" id="BLAD01000043">
    <property type="protein sequence ID" value="GES00074.1"/>
    <property type="molecule type" value="Genomic_DNA"/>
</dbReference>
<dbReference type="RefSeq" id="WP_155336445.1">
    <property type="nucleotide sequence ID" value="NZ_BAAABN010000030.1"/>
</dbReference>